<proteinExistence type="inferred from homology"/>
<dbReference type="SUPFAM" id="SSF82649">
    <property type="entry name" value="SufE/NifU"/>
    <property type="match status" value="1"/>
</dbReference>
<reference evidence="3 4" key="1">
    <citation type="journal article" date="2021" name="Microbiol. Resour. Announc.">
        <title>Complete Genome Sequences of Three Human Oral Treponema parvum Isolates.</title>
        <authorList>
            <person name="Zeng H."/>
            <person name="Watt R.M."/>
        </authorList>
    </citation>
    <scope>NUCLEOTIDE SEQUENCE [LARGE SCALE GENOMIC DNA]</scope>
    <source>
        <strain evidence="3 4">ATCC 700770</strain>
    </source>
</reference>
<dbReference type="KEGG" id="tpav:HRQ91_02255"/>
<dbReference type="InterPro" id="IPR003808">
    <property type="entry name" value="Fe-S_metab-assoc_dom"/>
</dbReference>
<evidence type="ECO:0000313" key="3">
    <source>
        <dbReference type="EMBL" id="QTQ13369.1"/>
    </source>
</evidence>
<dbReference type="PANTHER" id="PTHR43597:SF5">
    <property type="entry name" value="SUFE-LIKE PROTEIN 2, CHLOROPLASTIC"/>
    <property type="match status" value="1"/>
</dbReference>
<dbReference type="RefSeq" id="WP_210120065.1">
    <property type="nucleotide sequence ID" value="NZ_CP054142.1"/>
</dbReference>
<gene>
    <name evidence="3" type="ORF">HRQ91_02255</name>
</gene>
<keyword evidence="4" id="KW-1185">Reference proteome</keyword>
<name>A0A975F2L0_9SPIR</name>
<evidence type="ECO:0000259" key="2">
    <source>
        <dbReference type="Pfam" id="PF02657"/>
    </source>
</evidence>
<dbReference type="EMBL" id="CP054142">
    <property type="protein sequence ID" value="QTQ13369.1"/>
    <property type="molecule type" value="Genomic_DNA"/>
</dbReference>
<accession>A0A975F2L0</accession>
<evidence type="ECO:0000256" key="1">
    <source>
        <dbReference type="ARBA" id="ARBA00010282"/>
    </source>
</evidence>
<organism evidence="3 4">
    <name type="scientific">Treponema parvum</name>
    <dbReference type="NCBI Taxonomy" id="138851"/>
    <lineage>
        <taxon>Bacteria</taxon>
        <taxon>Pseudomonadati</taxon>
        <taxon>Spirochaetota</taxon>
        <taxon>Spirochaetia</taxon>
        <taxon>Spirochaetales</taxon>
        <taxon>Treponemataceae</taxon>
        <taxon>Treponema</taxon>
    </lineage>
</organism>
<evidence type="ECO:0000313" key="4">
    <source>
        <dbReference type="Proteomes" id="UP000671908"/>
    </source>
</evidence>
<comment type="similarity">
    <text evidence="1">Belongs to the SufE family.</text>
</comment>
<sequence length="134" mass="15347">MDTMDEAAAKAIKGFHAFEDSFGRYDYLMHIALSKPKEKSVDLHDDRNLIQGCQSKLWVRCGLKNNRLTIEYDSESLIILGFARIIAEVCAGRTTEEIASFDFATFKKIENDNELLSKERRNGLNGMIERIRKV</sequence>
<dbReference type="Pfam" id="PF02657">
    <property type="entry name" value="SufE"/>
    <property type="match status" value="1"/>
</dbReference>
<dbReference type="PANTHER" id="PTHR43597">
    <property type="entry name" value="SULFUR ACCEPTOR PROTEIN CSDE"/>
    <property type="match status" value="1"/>
</dbReference>
<dbReference type="Gene3D" id="3.90.1010.10">
    <property type="match status" value="1"/>
</dbReference>
<protein>
    <submittedName>
        <fullName evidence="3">SufE family protein</fullName>
    </submittedName>
</protein>
<dbReference type="AlphaFoldDB" id="A0A975F2L0"/>
<feature type="domain" description="Fe-S metabolism associated" evidence="2">
    <location>
        <begin position="14"/>
        <end position="133"/>
    </location>
</feature>
<dbReference type="Proteomes" id="UP000671908">
    <property type="component" value="Chromosome"/>
</dbReference>